<dbReference type="RefSeq" id="WP_015453018.1">
    <property type="nucleotide sequence ID" value="NC_020549.1"/>
</dbReference>
<evidence type="ECO:0000313" key="2">
    <source>
        <dbReference type="EMBL" id="AGH17423.1"/>
    </source>
</evidence>
<sequence>MVATDVDHYVYNGFGILCGIGTHPVYAFDVDVLDEQVVDRFNNEFQSCCGKPISRVGQAPKTLMLFRMQETNLKKQKSEEKIQGHLEFLAYGQQFVAYNIHPKTQRAYTWSIAPHALKVEELPLLTPDEVEYFFEFFDTITTPRDKEKSYRKLSKIWKSHNNRRYTNIEIRAFLSCFGEEFYNGSHDEWIPVVMAIHYETRGSAEGKEIVREWCKLGRTYDEKSFNAKWDSFD</sequence>
<dbReference type="EMBL" id="CP004005">
    <property type="protein sequence ID" value="AGH17423.1"/>
    <property type="molecule type" value="Genomic_DNA"/>
</dbReference>
<organism evidence="2 3">
    <name type="scientific">Candidatus Liberibacter asiaticus str. gxpsy</name>
    <dbReference type="NCBI Taxonomy" id="1174529"/>
    <lineage>
        <taxon>Bacteria</taxon>
        <taxon>Pseudomonadati</taxon>
        <taxon>Pseudomonadota</taxon>
        <taxon>Alphaproteobacteria</taxon>
        <taxon>Hyphomicrobiales</taxon>
        <taxon>Rhizobiaceae</taxon>
        <taxon>Liberibacter</taxon>
    </lineage>
</organism>
<evidence type="ECO:0000259" key="1">
    <source>
        <dbReference type="Pfam" id="PF08707"/>
    </source>
</evidence>
<feature type="domain" description="Primase C-terminal 2" evidence="1">
    <location>
        <begin position="173"/>
        <end position="233"/>
    </location>
</feature>
<dbReference type="Proteomes" id="UP000011820">
    <property type="component" value="Chromosome"/>
</dbReference>
<dbReference type="InterPro" id="IPR014819">
    <property type="entry name" value="PriCT_2"/>
</dbReference>
<name>A0ABN4B1Z6_LIBAS</name>
<reference evidence="2 3" key="1">
    <citation type="journal article" date="2013" name="Genome Announc.">
        <title>Complete Genome Sequence of a Chinese Strain of 'Candidatus Liberibacter asiaticus'.</title>
        <authorList>
            <person name="Lin H."/>
            <person name="Han C.S."/>
            <person name="Liu B."/>
            <person name="Lou B."/>
            <person name="Bai X."/>
            <person name="Deng C."/>
            <person name="Civerolo E.L."/>
            <person name="Gupta G."/>
        </authorList>
    </citation>
    <scope>NUCLEOTIDE SEQUENCE [LARGE SCALE GENOMIC DNA]</scope>
    <source>
        <strain evidence="3">gxpsy</strain>
    </source>
</reference>
<protein>
    <recommendedName>
        <fullName evidence="1">Primase C-terminal 2 domain-containing protein</fullName>
    </recommendedName>
</protein>
<accession>A0ABN4B1Z6</accession>
<keyword evidence="3" id="KW-1185">Reference proteome</keyword>
<gene>
    <name evidence="2" type="ORF">WSI_05330</name>
</gene>
<dbReference type="GeneID" id="93077399"/>
<proteinExistence type="predicted"/>
<evidence type="ECO:0000313" key="3">
    <source>
        <dbReference type="Proteomes" id="UP000011820"/>
    </source>
</evidence>
<dbReference type="Pfam" id="PF08707">
    <property type="entry name" value="PriCT_2"/>
    <property type="match status" value="1"/>
</dbReference>